<dbReference type="AlphaFoldDB" id="A0A1Y2MVB7"/>
<keyword evidence="1" id="KW-0472">Membrane</keyword>
<feature type="transmembrane region" description="Helical" evidence="1">
    <location>
        <begin position="36"/>
        <end position="58"/>
    </location>
</feature>
<keyword evidence="1" id="KW-1133">Transmembrane helix</keyword>
<evidence type="ECO:0000313" key="3">
    <source>
        <dbReference type="Proteomes" id="UP000194360"/>
    </source>
</evidence>
<dbReference type="PANTHER" id="PTHR38441:SF1">
    <property type="entry name" value="MEMBRANE PROTEIN"/>
    <property type="match status" value="1"/>
</dbReference>
<dbReference type="Proteomes" id="UP000194360">
    <property type="component" value="Unassembled WGS sequence"/>
</dbReference>
<dbReference type="STRING" id="2074.BG845_03950"/>
<reference evidence="2 3" key="1">
    <citation type="submission" date="2016-09" db="EMBL/GenBank/DDBJ databases">
        <title>Pseudonocardia autotrophica DSM535, a candidate organism with high potential of specific P450 cytochromes.</title>
        <authorList>
            <person name="Grumaz C."/>
            <person name="Vainshtein Y."/>
            <person name="Kirstahler P."/>
            <person name="Sohn K."/>
        </authorList>
    </citation>
    <scope>NUCLEOTIDE SEQUENCE [LARGE SCALE GENOMIC DNA]</scope>
    <source>
        <strain evidence="2 3">DSM 535</strain>
    </source>
</reference>
<gene>
    <name evidence="2" type="primary">yjcH</name>
    <name evidence="2" type="ORF">BG845_03950</name>
</gene>
<comment type="caution">
    <text evidence="2">The sequence shown here is derived from an EMBL/GenBank/DDBJ whole genome shotgun (WGS) entry which is preliminary data.</text>
</comment>
<proteinExistence type="predicted"/>
<name>A0A1Y2MVB7_PSEAH</name>
<dbReference type="InterPro" id="IPR007436">
    <property type="entry name" value="DUF485"/>
</dbReference>
<feature type="transmembrane region" description="Helical" evidence="1">
    <location>
        <begin position="70"/>
        <end position="92"/>
    </location>
</feature>
<accession>A0A1Y2MVB7</accession>
<keyword evidence="1" id="KW-0812">Transmembrane</keyword>
<sequence>MNGAMSSPAEGPDGTVYQQVQATPEFQALRTRLRRYVFPMTAVFLVWYLAYVLLAGYAPEFMAIRVVGTITVGLLIGLGQFVSTFVITTLYVRFAERELDGPAAELRARVETGLAGAPEVRA</sequence>
<keyword evidence="3" id="KW-1185">Reference proteome</keyword>
<protein>
    <submittedName>
        <fullName evidence="2">Inner membrane protein YjcH</fullName>
    </submittedName>
</protein>
<dbReference type="PANTHER" id="PTHR38441">
    <property type="entry name" value="INTEGRAL MEMBRANE PROTEIN-RELATED"/>
    <property type="match status" value="1"/>
</dbReference>
<organism evidence="2 3">
    <name type="scientific">Pseudonocardia autotrophica</name>
    <name type="common">Amycolata autotrophica</name>
    <name type="synonym">Nocardia autotrophica</name>
    <dbReference type="NCBI Taxonomy" id="2074"/>
    <lineage>
        <taxon>Bacteria</taxon>
        <taxon>Bacillati</taxon>
        <taxon>Actinomycetota</taxon>
        <taxon>Actinomycetes</taxon>
        <taxon>Pseudonocardiales</taxon>
        <taxon>Pseudonocardiaceae</taxon>
        <taxon>Pseudonocardia</taxon>
    </lineage>
</organism>
<evidence type="ECO:0000256" key="1">
    <source>
        <dbReference type="SAM" id="Phobius"/>
    </source>
</evidence>
<dbReference type="EMBL" id="MIGB01000021">
    <property type="protein sequence ID" value="OSY38747.1"/>
    <property type="molecule type" value="Genomic_DNA"/>
</dbReference>
<evidence type="ECO:0000313" key="2">
    <source>
        <dbReference type="EMBL" id="OSY38747.1"/>
    </source>
</evidence>
<dbReference type="Pfam" id="PF04341">
    <property type="entry name" value="DUF485"/>
    <property type="match status" value="1"/>
</dbReference>